<dbReference type="GO" id="GO:0005634">
    <property type="term" value="C:nucleus"/>
    <property type="evidence" value="ECO:0007669"/>
    <property type="project" value="UniProtKB-SubCell"/>
</dbReference>
<evidence type="ECO:0000313" key="5">
    <source>
        <dbReference type="Proteomes" id="UP001417504"/>
    </source>
</evidence>
<dbReference type="Gene3D" id="1.25.40.10">
    <property type="entry name" value="Tetratricopeptide repeat domain"/>
    <property type="match status" value="1"/>
</dbReference>
<dbReference type="Proteomes" id="UP001417504">
    <property type="component" value="Unassembled WGS sequence"/>
</dbReference>
<evidence type="ECO:0000256" key="1">
    <source>
        <dbReference type="ARBA" id="ARBA00004123"/>
    </source>
</evidence>
<protein>
    <submittedName>
        <fullName evidence="4">Uncharacterized protein</fullName>
    </submittedName>
</protein>
<dbReference type="PANTHER" id="PTHR15502:SF7">
    <property type="entry name" value="CALCINEURIN-BINDING PROTEIN CABIN-1"/>
    <property type="match status" value="1"/>
</dbReference>
<evidence type="ECO:0000256" key="2">
    <source>
        <dbReference type="ARBA" id="ARBA00023242"/>
    </source>
</evidence>
<evidence type="ECO:0000256" key="3">
    <source>
        <dbReference type="SAM" id="MobiDB-lite"/>
    </source>
</evidence>
<sequence>MFSIAAINDRDSKAQWEPLAPTKEAQARFLSLKSQISLLHLQAKEYAKARELLEAVLKDPLVSSVQVESNASDCHLLQLRFLTLKNLATVFLQQGSSYYENALHCYLQAVEIDAKDSVVWNQLGTLSCSMGLLSMARWAFEQGLFCSPNNWNCMEKLLEVLIAIRDEVSALSMAELILRSWPSHSRALDVKNTIQQSDPIPFAPRGIDLLEPKHARLIFAEKRKRNNENSEKSSSKKLKRSIEVQLVEPSWADLSNAILKILNFRNGATDEVVGHSQNPMEGSVDLKQAKISKCDVDAQMESRGPLLSEGCENIRLSIQLPSSSENVVESAEKGVFAAHENMTLSDHGMDRANAKEREPCADDEHPQERRSTRLERLRSRKPGKDGLDFTSSKDLAKVVIQFLEPFIISRRKDSAHAASVSPSPYVSLNISSAQQNEVKKFVKSTINNYGAFHMGHMFLEEAARLCIPCDGHSVKFLELEKLTRGWGQDRSADCCLFLAELYHDFGLLSVDMSKRSELFSESSYHLCKVIELVALDFPVHQSGKLNFEDVLATNYVNANKNSDTESDSGYGNKNISSTKNSQSANMLSRDGPVCEKDLLDNPSLNNKSSFWARYFWLSGCLSISGGEKEKAFNEFSLSLLLLRNAIARNGSTFVSRPHCKLTRELTLDRVLHEIRLLKVDYFLKENISLMIEKEMYLECVNLLAPLLLSSTEVYLDMLPRPCKESEQFSSIELSALEILIMACEKAKPMDIEVFLNCHRRKLQLLTVAAGMDEYTTSCKVLDRKSMPKFGVMAEPEPVESIDRSWRQLVAQEVQAITQCTSQVKSFIDQCGSSIDYHVPVTSIGDIQVLLLTVMCNTIRRFLCKRSPGPAVDQMEQLEIQCFVDSAIVFCKLQHLDQSVPVKAQVELIVAIHETLAEYGLCCAGKDSNGEGGTFLKFAIKHLLALDMKTKSIIHSSSKGLEVIQHNQALLPDGQSTQSITPANGINLYDSSNLDAHQIEKDEAVCADMVTKEGLTSEGTYVDGCENGADGNSHLLGEQESKGQESEHEDNLSDTERSKDELGIDNALNQCFFCLYGLNLRSTDSSYDDDLAMHKNTSRGDYQTKEQCADVFQYILPYAKASSRASLVKLRRVLRAIRKQFPQPPEDFLRENSIENFLDKMDLCEDKLSEKSGSDEFLESIMNLIFPNGRRLKQCKTLAVGSSDAEVYGNLYHFLAQAEEMSATDKWPGFVLTKEGEDFVQQNANLFKYDLLYNPLRFDSWQKLANIYDEEVDLLLNDGSKHVNVVGWRKNPSLLQRVDTSRRRSRRCLMMSLALAKTPVQQSEMHELLALVYYDGLQNVVPIYDQRSVIRVKDAAWMSFCQNSLKHFEKAFAHKADWSHAFYMGKLCEKLGYSYERAFSYYEKAITLNPSAVDPVYRMHASRLKLLFRTGKKGFDALKVIAAYSYNPSTKAAVLRIIDSVCSRTPVDGKESCDQANSEDPKSVERQHAGEAWNLLHKDCIYALEACVEGELKHFHKARYMLARGWYRRGESGDTERAKEELSFCFKSSRSSFTINMWEIDSNLRKGRRKTPGLAGNKKILEVNLPESSRKFITCIRKYILLYLKLLQETGDVCTLDRAYTSIRTDKRFSLCLEDLVPVALGRFLQALISPIQSETVVSASIGGTSEHLLERMFNLFMDQVNLWADVSALSDIKSPEISENSFYGYLHQYINLLERDLRLDTLEGINEKIRKRFKNPKLSNSSSAKVCKHASVAWYRSIVISLAQITPLPSEASSVTQVPNSAAISMESNLILYLDIKEDELWTSIFEDVILLRDLESKWSHLLSKMKGIAVKQALEKNMGAANALLKHSYNFYRECSNGTLPLGINLFTSPIKLTTEAPPQPGMDAVEIIDLSIPRKLLLWANTLVKGHYSTILVVVKQCEENAKSKMRKGAGLSSASSHTNAQAQTSTTQSAGVKERGAHEEYGEASNNQSTAAASLPEGEGASDANAVPCSSDAQKTSVPASQLQQCNTLNAEKGT</sequence>
<feature type="region of interest" description="Disordered" evidence="3">
    <location>
        <begin position="1027"/>
        <end position="1057"/>
    </location>
</feature>
<dbReference type="GO" id="GO:0031491">
    <property type="term" value="F:nucleosome binding"/>
    <property type="evidence" value="ECO:0007669"/>
    <property type="project" value="TreeGrafter"/>
</dbReference>
<feature type="region of interest" description="Disordered" evidence="3">
    <location>
        <begin position="352"/>
        <end position="386"/>
    </location>
</feature>
<feature type="compositionally biased region" description="Polar residues" evidence="3">
    <location>
        <begin position="1994"/>
        <end position="2018"/>
    </location>
</feature>
<name>A0AAP0JBR1_9MAGN</name>
<feature type="region of interest" description="Disordered" evidence="3">
    <location>
        <begin position="562"/>
        <end position="587"/>
    </location>
</feature>
<reference evidence="4 5" key="1">
    <citation type="submission" date="2024-01" db="EMBL/GenBank/DDBJ databases">
        <title>Genome assemblies of Stephania.</title>
        <authorList>
            <person name="Yang L."/>
        </authorList>
    </citation>
    <scope>NUCLEOTIDE SEQUENCE [LARGE SCALE GENOMIC DNA]</scope>
    <source>
        <strain evidence="4">QJT</strain>
        <tissue evidence="4">Leaf</tissue>
    </source>
</reference>
<keyword evidence="2" id="KW-0539">Nucleus</keyword>
<comment type="caution">
    <text evidence="4">The sequence shown here is derived from an EMBL/GenBank/DDBJ whole genome shotgun (WGS) entry which is preliminary data.</text>
</comment>
<keyword evidence="5" id="KW-1185">Reference proteome</keyword>
<feature type="compositionally biased region" description="Polar residues" evidence="3">
    <location>
        <begin position="562"/>
        <end position="586"/>
    </location>
</feature>
<comment type="subcellular location">
    <subcellularLocation>
        <location evidence="1">Nucleus</location>
    </subcellularLocation>
</comment>
<dbReference type="GO" id="GO:0006325">
    <property type="term" value="P:chromatin organization"/>
    <property type="evidence" value="ECO:0007669"/>
    <property type="project" value="InterPro"/>
</dbReference>
<feature type="region of interest" description="Disordered" evidence="3">
    <location>
        <begin position="1928"/>
        <end position="2018"/>
    </location>
</feature>
<feature type="compositionally biased region" description="Basic and acidic residues" evidence="3">
    <location>
        <begin position="1036"/>
        <end position="1057"/>
    </location>
</feature>
<feature type="compositionally biased region" description="Low complexity" evidence="3">
    <location>
        <begin position="1935"/>
        <end position="1953"/>
    </location>
</feature>
<dbReference type="SUPFAM" id="SSF48452">
    <property type="entry name" value="TPR-like"/>
    <property type="match status" value="1"/>
</dbReference>
<dbReference type="InterPro" id="IPR019734">
    <property type="entry name" value="TPR_rpt"/>
</dbReference>
<dbReference type="InterPro" id="IPR033053">
    <property type="entry name" value="Hir3/CABIN1"/>
</dbReference>
<organism evidence="4 5">
    <name type="scientific">Stephania japonica</name>
    <dbReference type="NCBI Taxonomy" id="461633"/>
    <lineage>
        <taxon>Eukaryota</taxon>
        <taxon>Viridiplantae</taxon>
        <taxon>Streptophyta</taxon>
        <taxon>Embryophyta</taxon>
        <taxon>Tracheophyta</taxon>
        <taxon>Spermatophyta</taxon>
        <taxon>Magnoliopsida</taxon>
        <taxon>Ranunculales</taxon>
        <taxon>Menispermaceae</taxon>
        <taxon>Menispermoideae</taxon>
        <taxon>Cissampelideae</taxon>
        <taxon>Stephania</taxon>
    </lineage>
</organism>
<dbReference type="PANTHER" id="PTHR15502">
    <property type="entry name" value="CALCINEURIN-BINDING PROTEIN CABIN 1-RELATED"/>
    <property type="match status" value="1"/>
</dbReference>
<dbReference type="InterPro" id="IPR011990">
    <property type="entry name" value="TPR-like_helical_dom_sf"/>
</dbReference>
<evidence type="ECO:0000313" key="4">
    <source>
        <dbReference type="EMBL" id="KAK9131068.1"/>
    </source>
</evidence>
<dbReference type="SMART" id="SM00028">
    <property type="entry name" value="TPR"/>
    <property type="match status" value="3"/>
</dbReference>
<gene>
    <name evidence="4" type="ORF">Sjap_011555</name>
</gene>
<accession>A0AAP0JBR1</accession>
<feature type="compositionally biased region" description="Basic and acidic residues" evidence="3">
    <location>
        <begin position="1955"/>
        <end position="1964"/>
    </location>
</feature>
<dbReference type="EMBL" id="JBBNAE010000004">
    <property type="protein sequence ID" value="KAK9131068.1"/>
    <property type="molecule type" value="Genomic_DNA"/>
</dbReference>
<proteinExistence type="predicted"/>